<evidence type="ECO:0000313" key="2">
    <source>
        <dbReference type="EMBL" id="KAJ9554463.1"/>
    </source>
</evidence>
<evidence type="ECO:0000313" key="3">
    <source>
        <dbReference type="Proteomes" id="UP001172457"/>
    </source>
</evidence>
<accession>A0AA38TCJ0</accession>
<reference evidence="2" key="1">
    <citation type="submission" date="2023-03" db="EMBL/GenBank/DDBJ databases">
        <title>Chromosome-scale reference genome and RAD-based genetic map of yellow starthistle (Centaurea solstitialis) reveal putative structural variation and QTLs associated with invader traits.</title>
        <authorList>
            <person name="Reatini B."/>
            <person name="Cang F.A."/>
            <person name="Jiang Q."/>
            <person name="Mckibben M.T.W."/>
            <person name="Barker M.S."/>
            <person name="Rieseberg L.H."/>
            <person name="Dlugosch K.M."/>
        </authorList>
    </citation>
    <scope>NUCLEOTIDE SEQUENCE</scope>
    <source>
        <strain evidence="2">CAN-66</strain>
        <tissue evidence="2">Leaf</tissue>
    </source>
</reference>
<feature type="compositionally biased region" description="Polar residues" evidence="1">
    <location>
        <begin position="26"/>
        <end position="60"/>
    </location>
</feature>
<keyword evidence="3" id="KW-1185">Reference proteome</keyword>
<feature type="compositionally biased region" description="Polar residues" evidence="1">
    <location>
        <begin position="1"/>
        <end position="10"/>
    </location>
</feature>
<dbReference type="AlphaFoldDB" id="A0AA38TCJ0"/>
<proteinExistence type="predicted"/>
<name>A0AA38TCJ0_9ASTR</name>
<evidence type="ECO:0000256" key="1">
    <source>
        <dbReference type="SAM" id="MobiDB-lite"/>
    </source>
</evidence>
<protein>
    <submittedName>
        <fullName evidence="2">Uncharacterized protein</fullName>
    </submittedName>
</protein>
<feature type="region of interest" description="Disordered" evidence="1">
    <location>
        <begin position="1"/>
        <end position="60"/>
    </location>
</feature>
<feature type="compositionally biased region" description="Basic residues" evidence="1">
    <location>
        <begin position="14"/>
        <end position="24"/>
    </location>
</feature>
<dbReference type="Proteomes" id="UP001172457">
    <property type="component" value="Chromosome 4"/>
</dbReference>
<sequence length="83" mass="9362">MDLKSKSPQFHSIPAKRTRPKITRKTYISWQAQESTDCTKENATQVETPRTSPTSSSGNHLTSQHVELVLYVSLILVLVGYML</sequence>
<organism evidence="2 3">
    <name type="scientific">Centaurea solstitialis</name>
    <name type="common">yellow star-thistle</name>
    <dbReference type="NCBI Taxonomy" id="347529"/>
    <lineage>
        <taxon>Eukaryota</taxon>
        <taxon>Viridiplantae</taxon>
        <taxon>Streptophyta</taxon>
        <taxon>Embryophyta</taxon>
        <taxon>Tracheophyta</taxon>
        <taxon>Spermatophyta</taxon>
        <taxon>Magnoliopsida</taxon>
        <taxon>eudicotyledons</taxon>
        <taxon>Gunneridae</taxon>
        <taxon>Pentapetalae</taxon>
        <taxon>asterids</taxon>
        <taxon>campanulids</taxon>
        <taxon>Asterales</taxon>
        <taxon>Asteraceae</taxon>
        <taxon>Carduoideae</taxon>
        <taxon>Cardueae</taxon>
        <taxon>Centaureinae</taxon>
        <taxon>Centaurea</taxon>
    </lineage>
</organism>
<dbReference type="EMBL" id="JARYMX010000004">
    <property type="protein sequence ID" value="KAJ9554463.1"/>
    <property type="molecule type" value="Genomic_DNA"/>
</dbReference>
<gene>
    <name evidence="2" type="ORF">OSB04_018508</name>
</gene>
<comment type="caution">
    <text evidence="2">The sequence shown here is derived from an EMBL/GenBank/DDBJ whole genome shotgun (WGS) entry which is preliminary data.</text>
</comment>